<evidence type="ECO:0000313" key="3">
    <source>
        <dbReference type="Proteomes" id="UP001160148"/>
    </source>
</evidence>
<feature type="compositionally biased region" description="Basic and acidic residues" evidence="1">
    <location>
        <begin position="21"/>
        <end position="38"/>
    </location>
</feature>
<comment type="caution">
    <text evidence="2">The sequence shown here is derived from an EMBL/GenBank/DDBJ whole genome shotgun (WGS) entry which is preliminary data.</text>
</comment>
<protein>
    <submittedName>
        <fullName evidence="2">Uncharacterized protein</fullName>
    </submittedName>
</protein>
<dbReference type="PANTHER" id="PTHR47331">
    <property type="entry name" value="PHD-TYPE DOMAIN-CONTAINING PROTEIN"/>
    <property type="match status" value="1"/>
</dbReference>
<proteinExistence type="predicted"/>
<keyword evidence="3" id="KW-1185">Reference proteome</keyword>
<dbReference type="AlphaFoldDB" id="A0AAV0Y6C7"/>
<organism evidence="2 3">
    <name type="scientific">Macrosiphum euphorbiae</name>
    <name type="common">potato aphid</name>
    <dbReference type="NCBI Taxonomy" id="13131"/>
    <lineage>
        <taxon>Eukaryota</taxon>
        <taxon>Metazoa</taxon>
        <taxon>Ecdysozoa</taxon>
        <taxon>Arthropoda</taxon>
        <taxon>Hexapoda</taxon>
        <taxon>Insecta</taxon>
        <taxon>Pterygota</taxon>
        <taxon>Neoptera</taxon>
        <taxon>Paraneoptera</taxon>
        <taxon>Hemiptera</taxon>
        <taxon>Sternorrhyncha</taxon>
        <taxon>Aphidomorpha</taxon>
        <taxon>Aphidoidea</taxon>
        <taxon>Aphididae</taxon>
        <taxon>Macrosiphini</taxon>
        <taxon>Macrosiphum</taxon>
    </lineage>
</organism>
<accession>A0AAV0Y6C7</accession>
<evidence type="ECO:0000313" key="2">
    <source>
        <dbReference type="EMBL" id="CAI6376499.1"/>
    </source>
</evidence>
<name>A0AAV0Y6C7_9HEMI</name>
<dbReference type="EMBL" id="CARXXK010001494">
    <property type="protein sequence ID" value="CAI6376499.1"/>
    <property type="molecule type" value="Genomic_DNA"/>
</dbReference>
<gene>
    <name evidence="2" type="ORF">MEUPH1_LOCUS29864</name>
</gene>
<evidence type="ECO:0000256" key="1">
    <source>
        <dbReference type="SAM" id="MobiDB-lite"/>
    </source>
</evidence>
<feature type="region of interest" description="Disordered" evidence="1">
    <location>
        <begin position="16"/>
        <end position="40"/>
    </location>
</feature>
<sequence>MNALWWHGPQRLLPPNPWPRSKFEGENHNQTLQEERKPHVTTPDAFNSNFLAKYSDLSKLLHITCYILRFCHNFQRPVDLRLTGLPTVCEWRSANLKWIRLVQQECFPLDIHQLQLGLPVKSSSTLVSLHPFLDIAGVLRVGGRLTQSSLPYDMRQNFVKIRSLNAYKKKNVPMYF</sequence>
<reference evidence="2 3" key="1">
    <citation type="submission" date="2023-01" db="EMBL/GenBank/DDBJ databases">
        <authorList>
            <person name="Whitehead M."/>
        </authorList>
    </citation>
    <scope>NUCLEOTIDE SEQUENCE [LARGE SCALE GENOMIC DNA]</scope>
</reference>
<dbReference type="Proteomes" id="UP001160148">
    <property type="component" value="Unassembled WGS sequence"/>
</dbReference>